<dbReference type="InterPro" id="IPR008928">
    <property type="entry name" value="6-hairpin_glycosidase_sf"/>
</dbReference>
<accession>H0QK60</accession>
<feature type="domain" description="Mannosylglycerate hydrolase MGH1-like glycoside hydrolase" evidence="2">
    <location>
        <begin position="419"/>
        <end position="601"/>
    </location>
</feature>
<dbReference type="Pfam" id="PF22422">
    <property type="entry name" value="MGH1-like_GH"/>
    <property type="match status" value="1"/>
</dbReference>
<comment type="caution">
    <text evidence="3">The sequence shown here is derived from an EMBL/GenBank/DDBJ whole genome shotgun (WGS) entry which is preliminary data.</text>
</comment>
<organism evidence="3 4">
    <name type="scientific">Arthrobacter globiformis (strain ATCC 8010 / DSM 20124 / JCM 1332 / NBRC 12137 / NCIMB 8907 / NRRL B-2979 / 168)</name>
    <dbReference type="NCBI Taxonomy" id="1077972"/>
    <lineage>
        <taxon>Bacteria</taxon>
        <taxon>Bacillati</taxon>
        <taxon>Actinomycetota</taxon>
        <taxon>Actinomycetes</taxon>
        <taxon>Micrococcales</taxon>
        <taxon>Micrococcaceae</taxon>
        <taxon>Arthrobacter</taxon>
    </lineage>
</organism>
<keyword evidence="4" id="KW-1185">Reference proteome</keyword>
<dbReference type="InterPro" id="IPR032856">
    <property type="entry name" value="GDE_N_bis"/>
</dbReference>
<dbReference type="Gene3D" id="1.50.10.10">
    <property type="match status" value="1"/>
</dbReference>
<dbReference type="STRING" id="1077972.ARGLB_037_01510"/>
<feature type="domain" description="Putative glycogen debranching enzyme N-terminal" evidence="1">
    <location>
        <begin position="20"/>
        <end position="200"/>
    </location>
</feature>
<dbReference type="eggNOG" id="COG3408">
    <property type="taxonomic scope" value="Bacteria"/>
</dbReference>
<dbReference type="Proteomes" id="UP000003828">
    <property type="component" value="Unassembled WGS sequence"/>
</dbReference>
<name>H0QK60_ARTG1</name>
<dbReference type="OrthoDB" id="9759959at2"/>
<dbReference type="RefSeq" id="WP_003800413.1">
    <property type="nucleotide sequence ID" value="NZ_BAEG01000037.1"/>
</dbReference>
<dbReference type="AlphaFoldDB" id="H0QK60"/>
<evidence type="ECO:0000259" key="2">
    <source>
        <dbReference type="Pfam" id="PF22422"/>
    </source>
</evidence>
<evidence type="ECO:0000313" key="4">
    <source>
        <dbReference type="Proteomes" id="UP000003828"/>
    </source>
</evidence>
<proteinExistence type="predicted"/>
<evidence type="ECO:0000313" key="3">
    <source>
        <dbReference type="EMBL" id="GAB13300.1"/>
    </source>
</evidence>
<dbReference type="GO" id="GO:0005975">
    <property type="term" value="P:carbohydrate metabolic process"/>
    <property type="evidence" value="ECO:0007669"/>
    <property type="project" value="InterPro"/>
</dbReference>
<evidence type="ECO:0000259" key="1">
    <source>
        <dbReference type="Pfam" id="PF14742"/>
    </source>
</evidence>
<gene>
    <name evidence="3" type="ORF">ARGLB_037_01510</name>
</gene>
<dbReference type="InterPro" id="IPR054491">
    <property type="entry name" value="MGH1-like_GH"/>
</dbReference>
<dbReference type="SUPFAM" id="SSF48208">
    <property type="entry name" value="Six-hairpin glycosidases"/>
    <property type="match status" value="1"/>
</dbReference>
<reference evidence="3 4" key="1">
    <citation type="submission" date="2011-12" db="EMBL/GenBank/DDBJ databases">
        <title>Whole genome shotgun sequence of Arthrobacter globiformis NBRC 12137.</title>
        <authorList>
            <person name="Miyazawa S."/>
            <person name="Hosoyama A."/>
            <person name="Tsuchikane K."/>
            <person name="Katsumata H."/>
            <person name="Yamazaki S."/>
            <person name="Fujita N."/>
        </authorList>
    </citation>
    <scope>NUCLEOTIDE SEQUENCE [LARGE SCALE GENOMIC DNA]</scope>
    <source>
        <strain evidence="3 4">NBRC 12137</strain>
    </source>
</reference>
<dbReference type="Pfam" id="PF14742">
    <property type="entry name" value="GDE_N_bis"/>
    <property type="match status" value="1"/>
</dbReference>
<dbReference type="EMBL" id="BAEG01000037">
    <property type="protein sequence ID" value="GAB13300.1"/>
    <property type="molecule type" value="Genomic_DNA"/>
</dbReference>
<dbReference type="InterPro" id="IPR012341">
    <property type="entry name" value="6hp_glycosidase-like_sf"/>
</dbReference>
<protein>
    <submittedName>
        <fullName evidence="3">Uncharacterized protein</fullName>
    </submittedName>
</protein>
<sequence>MAGWNADTAAGPLGAGTVTLVEGSSFCISLPNGDISADHPHGLFVQDARILSGWSLTINGQPLEPLAAQTTEPYRALFVGRVPRADGYADSPLIVERLRELGAGIQEQVAVRNYSVLPAECEVALRVGADFADLFEVKEARIQRRWAEIRQVERDALTIRAHWRDLRKGMVVQALGADISADSLIYRVTVPPQGYWSTVLTVLPSFAEDGSGAAFFHADGDGLSPRDRRRREWVARIPVLQIGNRSIERTLRRSYDDLGALRIEDPEHPQRVVVAAGAPWFMTLFGRDSLWASQMALPVDPSLALGTLQTLADRQGTVVDPTSEEEPGKILHEVRLDVSSGLSLGGKSTYYGSVDATPLFVDILGSVSRWGFARDTITALLPHADRALDWIRDYGDKDGDGFVEYERLNPNGLINQGWKDSWDGINFADGTLAQPPIALCEVQGYVYGAYTARAWMAYDAGDTALGDELSDRAALLKKRFNEEFWIPELGYYAIALDGKKRQVDACASNMGHCLVYGLIDEDKASLVAERLLSDQMFSGWGVRTLATNMGAYNPASYHNGSVWPHDNAIIVEGLLRYGFVSHAQRICTGILEAAEHSDGRLPELFCGFSREQFPAPVPYPTACSPQAWAATTPIQLVTSLMRYDTHVSRGGVWMNPVLPEAFGDLHITNAPLGGGRITIDIADSIPSVQGLPEGITFHRGYRPWMTELIEQADLRRTQAPGQGQ</sequence>